<keyword evidence="5 7" id="KW-1133">Transmembrane helix</keyword>
<feature type="domain" description="Type II secretion system protein GspF" evidence="8">
    <location>
        <begin position="16"/>
        <end position="135"/>
    </location>
</feature>
<dbReference type="InterPro" id="IPR018076">
    <property type="entry name" value="T2SS_GspF_dom"/>
</dbReference>
<dbReference type="RefSeq" id="WP_252856162.1">
    <property type="nucleotide sequence ID" value="NZ_JAMXLR010000095.1"/>
</dbReference>
<dbReference type="InterPro" id="IPR003004">
    <property type="entry name" value="GspF/PilC"/>
</dbReference>
<evidence type="ECO:0000256" key="7">
    <source>
        <dbReference type="SAM" id="Phobius"/>
    </source>
</evidence>
<evidence type="ECO:0000256" key="2">
    <source>
        <dbReference type="ARBA" id="ARBA00005745"/>
    </source>
</evidence>
<evidence type="ECO:0000256" key="4">
    <source>
        <dbReference type="ARBA" id="ARBA00022692"/>
    </source>
</evidence>
<feature type="transmembrane region" description="Helical" evidence="7">
    <location>
        <begin position="309"/>
        <end position="340"/>
    </location>
</feature>
<evidence type="ECO:0000256" key="5">
    <source>
        <dbReference type="ARBA" id="ARBA00022989"/>
    </source>
</evidence>
<dbReference type="GO" id="GO:0005886">
    <property type="term" value="C:plasma membrane"/>
    <property type="evidence" value="ECO:0007669"/>
    <property type="project" value="UniProtKB-SubCell"/>
</dbReference>
<dbReference type="Gene3D" id="1.20.81.30">
    <property type="entry name" value="Type II secretion system (T2SS), domain F"/>
    <property type="match status" value="2"/>
</dbReference>
<dbReference type="InterPro" id="IPR042094">
    <property type="entry name" value="T2SS_GspF_sf"/>
</dbReference>
<evidence type="ECO:0000256" key="1">
    <source>
        <dbReference type="ARBA" id="ARBA00004651"/>
    </source>
</evidence>
<name>A0A9X2FGM1_9BACT</name>
<protein>
    <submittedName>
        <fullName evidence="9">Type II secretion system F family protein</fullName>
    </submittedName>
</protein>
<gene>
    <name evidence="9" type="ORF">NG895_29445</name>
</gene>
<evidence type="ECO:0000313" key="10">
    <source>
        <dbReference type="Proteomes" id="UP001155241"/>
    </source>
</evidence>
<evidence type="ECO:0000256" key="3">
    <source>
        <dbReference type="ARBA" id="ARBA00022475"/>
    </source>
</evidence>
<dbReference type="Proteomes" id="UP001155241">
    <property type="component" value="Unassembled WGS sequence"/>
</dbReference>
<comment type="subcellular location">
    <subcellularLocation>
        <location evidence="1">Cell membrane</location>
        <topology evidence="1">Multi-pass membrane protein</topology>
    </subcellularLocation>
</comment>
<feature type="transmembrane region" description="Helical" evidence="7">
    <location>
        <begin position="156"/>
        <end position="181"/>
    </location>
</feature>
<sequence>MFFSPHLSGKRLSDLCHRLATGLAAGVDIRKVWKREAENAPGRMREQFQSVQHDIEQGEPFATSLAKTGNLFPRLFLQMVDVGERTGQTAEVLNKLERHYRVRHELMRTFLGLLAWPMIQLIMAVFIIGLLIWILGALDARDLDGKPIDPLGIGLIGTRGVIIYANLVLATTLAIAAAVAAMRRGALWLRPVQRFVTKLPGIGSAIQKICLAQLAWTLHLLLNVEMDLRQLVPLVLLSTGNDYYIQHRKQMVADVQAGLPLHLAFANSGAFPPTFLDALAVAEESGQISESMARLANQYEAEAESAMKYLAVAAGIAVWVLVATLIVLMIFRLFIVFYLGPIKQATEMTM</sequence>
<keyword evidence="6 7" id="KW-0472">Membrane</keyword>
<dbReference type="AlphaFoldDB" id="A0A9X2FGM1"/>
<organism evidence="9 10">
    <name type="scientific">Aeoliella straminimaris</name>
    <dbReference type="NCBI Taxonomy" id="2954799"/>
    <lineage>
        <taxon>Bacteria</taxon>
        <taxon>Pseudomonadati</taxon>
        <taxon>Planctomycetota</taxon>
        <taxon>Planctomycetia</taxon>
        <taxon>Pirellulales</taxon>
        <taxon>Lacipirellulaceae</taxon>
        <taxon>Aeoliella</taxon>
    </lineage>
</organism>
<dbReference type="EMBL" id="JAMXLR010000095">
    <property type="protein sequence ID" value="MCO6048048.1"/>
    <property type="molecule type" value="Genomic_DNA"/>
</dbReference>
<reference evidence="9" key="1">
    <citation type="submission" date="2022-06" db="EMBL/GenBank/DDBJ databases">
        <title>Aeoliella straminimaris, a novel planctomycete from sediments.</title>
        <authorList>
            <person name="Vitorino I.R."/>
            <person name="Lage O.M."/>
        </authorList>
    </citation>
    <scope>NUCLEOTIDE SEQUENCE</scope>
    <source>
        <strain evidence="9">ICT_H6.2</strain>
    </source>
</reference>
<comment type="caution">
    <text evidence="9">The sequence shown here is derived from an EMBL/GenBank/DDBJ whole genome shotgun (WGS) entry which is preliminary data.</text>
</comment>
<evidence type="ECO:0000259" key="8">
    <source>
        <dbReference type="Pfam" id="PF00482"/>
    </source>
</evidence>
<proteinExistence type="inferred from homology"/>
<keyword evidence="10" id="KW-1185">Reference proteome</keyword>
<dbReference type="PANTHER" id="PTHR30012">
    <property type="entry name" value="GENERAL SECRETION PATHWAY PROTEIN"/>
    <property type="match status" value="1"/>
</dbReference>
<evidence type="ECO:0000256" key="6">
    <source>
        <dbReference type="ARBA" id="ARBA00023136"/>
    </source>
</evidence>
<evidence type="ECO:0000313" key="9">
    <source>
        <dbReference type="EMBL" id="MCO6048048.1"/>
    </source>
</evidence>
<accession>A0A9X2FGM1</accession>
<dbReference type="PANTHER" id="PTHR30012:SF0">
    <property type="entry name" value="TYPE II SECRETION SYSTEM PROTEIN F-RELATED"/>
    <property type="match status" value="1"/>
</dbReference>
<feature type="transmembrane region" description="Helical" evidence="7">
    <location>
        <begin position="110"/>
        <end position="136"/>
    </location>
</feature>
<keyword evidence="4 7" id="KW-0812">Transmembrane</keyword>
<comment type="similarity">
    <text evidence="2">Belongs to the GSP F family.</text>
</comment>
<feature type="domain" description="Type II secretion system protein GspF" evidence="8">
    <location>
        <begin position="219"/>
        <end position="331"/>
    </location>
</feature>
<dbReference type="Pfam" id="PF00482">
    <property type="entry name" value="T2SSF"/>
    <property type="match status" value="2"/>
</dbReference>
<keyword evidence="3" id="KW-1003">Cell membrane</keyword>